<dbReference type="InterPro" id="IPR050109">
    <property type="entry name" value="HTH-type_TetR-like_transc_reg"/>
</dbReference>
<gene>
    <name evidence="7" type="ORF">HNR40_004492</name>
</gene>
<name>A0A7W8A3N8_9ACTN</name>
<evidence type="ECO:0000259" key="6">
    <source>
        <dbReference type="PROSITE" id="PS50977"/>
    </source>
</evidence>
<dbReference type="SUPFAM" id="SSF48498">
    <property type="entry name" value="Tetracyclin repressor-like, C-terminal domain"/>
    <property type="match status" value="1"/>
</dbReference>
<dbReference type="PANTHER" id="PTHR30055">
    <property type="entry name" value="HTH-TYPE TRANSCRIPTIONAL REGULATOR RUTR"/>
    <property type="match status" value="1"/>
</dbReference>
<keyword evidence="1" id="KW-0805">Transcription regulation</keyword>
<feature type="DNA-binding region" description="H-T-H motif" evidence="4">
    <location>
        <begin position="34"/>
        <end position="53"/>
    </location>
</feature>
<evidence type="ECO:0000313" key="7">
    <source>
        <dbReference type="EMBL" id="MBB5079006.1"/>
    </source>
</evidence>
<proteinExistence type="predicted"/>
<evidence type="ECO:0000313" key="8">
    <source>
        <dbReference type="Proteomes" id="UP000568380"/>
    </source>
</evidence>
<dbReference type="GO" id="GO:0003700">
    <property type="term" value="F:DNA-binding transcription factor activity"/>
    <property type="evidence" value="ECO:0007669"/>
    <property type="project" value="TreeGrafter"/>
</dbReference>
<dbReference type="Gene3D" id="1.10.357.10">
    <property type="entry name" value="Tetracycline Repressor, domain 2"/>
    <property type="match status" value="1"/>
</dbReference>
<dbReference type="GO" id="GO:0000976">
    <property type="term" value="F:transcription cis-regulatory region binding"/>
    <property type="evidence" value="ECO:0007669"/>
    <property type="project" value="TreeGrafter"/>
</dbReference>
<dbReference type="PROSITE" id="PS50977">
    <property type="entry name" value="HTH_TETR_2"/>
    <property type="match status" value="1"/>
</dbReference>
<evidence type="ECO:0000256" key="5">
    <source>
        <dbReference type="SAM" id="MobiDB-lite"/>
    </source>
</evidence>
<feature type="compositionally biased region" description="Pro residues" evidence="5">
    <location>
        <begin position="197"/>
        <end position="206"/>
    </location>
</feature>
<dbReference type="InterPro" id="IPR009057">
    <property type="entry name" value="Homeodomain-like_sf"/>
</dbReference>
<dbReference type="Proteomes" id="UP000568380">
    <property type="component" value="Unassembled WGS sequence"/>
</dbReference>
<feature type="domain" description="HTH tetR-type" evidence="6">
    <location>
        <begin position="12"/>
        <end position="71"/>
    </location>
</feature>
<dbReference type="InterPro" id="IPR036271">
    <property type="entry name" value="Tet_transcr_reg_TetR-rel_C_sf"/>
</dbReference>
<keyword evidence="2 4" id="KW-0238">DNA-binding</keyword>
<feature type="region of interest" description="Disordered" evidence="5">
    <location>
        <begin position="193"/>
        <end position="215"/>
    </location>
</feature>
<evidence type="ECO:0000256" key="2">
    <source>
        <dbReference type="ARBA" id="ARBA00023125"/>
    </source>
</evidence>
<dbReference type="EMBL" id="JACHIN010000006">
    <property type="protein sequence ID" value="MBB5079006.1"/>
    <property type="molecule type" value="Genomic_DNA"/>
</dbReference>
<dbReference type="AlphaFoldDB" id="A0A7W8A3N8"/>
<reference evidence="7 8" key="1">
    <citation type="submission" date="2020-08" db="EMBL/GenBank/DDBJ databases">
        <title>Genomic Encyclopedia of Type Strains, Phase IV (KMG-IV): sequencing the most valuable type-strain genomes for metagenomic binning, comparative biology and taxonomic classification.</title>
        <authorList>
            <person name="Goeker M."/>
        </authorList>
    </citation>
    <scope>NUCLEOTIDE SEQUENCE [LARGE SCALE GENOMIC DNA]</scope>
    <source>
        <strain evidence="7 8">DSM 45385</strain>
    </source>
</reference>
<dbReference type="PANTHER" id="PTHR30055:SF234">
    <property type="entry name" value="HTH-TYPE TRANSCRIPTIONAL REGULATOR BETI"/>
    <property type="match status" value="1"/>
</dbReference>
<evidence type="ECO:0000256" key="3">
    <source>
        <dbReference type="ARBA" id="ARBA00023163"/>
    </source>
</evidence>
<protein>
    <submittedName>
        <fullName evidence="7">AcrR family transcriptional regulator</fullName>
    </submittedName>
</protein>
<comment type="caution">
    <text evidence="7">The sequence shown here is derived from an EMBL/GenBank/DDBJ whole genome shotgun (WGS) entry which is preliminary data.</text>
</comment>
<dbReference type="RefSeq" id="WP_184964317.1">
    <property type="nucleotide sequence ID" value="NZ_JACHIN010000006.1"/>
</dbReference>
<evidence type="ECO:0000256" key="1">
    <source>
        <dbReference type="ARBA" id="ARBA00023015"/>
    </source>
</evidence>
<dbReference type="PRINTS" id="PR00455">
    <property type="entry name" value="HTHTETR"/>
</dbReference>
<dbReference type="Pfam" id="PF00440">
    <property type="entry name" value="TetR_N"/>
    <property type="match status" value="1"/>
</dbReference>
<accession>A0A7W8A3N8</accession>
<keyword evidence="8" id="KW-1185">Reference proteome</keyword>
<dbReference type="SUPFAM" id="SSF46689">
    <property type="entry name" value="Homeodomain-like"/>
    <property type="match status" value="1"/>
</dbReference>
<keyword evidence="3" id="KW-0804">Transcription</keyword>
<sequence length="215" mass="23405">MARKAPRHAEAERNDQALLIAAKQVLKAEGARASVAAIAARAGVGMATVYRRYRTKEEFFQRLCVLALEQWIKAAEEGLRMDDPWGGLVHYVSAALDFGGGSLGSLAGTVPVSEEMAEAFTRSEGLWHSLVARAHEAGVLRADVTSVDIDLLIEQLGQASLVEHLARQGRTEHLDEARGARQRMIMIALDGLRPGHPSLPAPPPPTDLLSRRWSM</sequence>
<evidence type="ECO:0000256" key="4">
    <source>
        <dbReference type="PROSITE-ProRule" id="PRU00335"/>
    </source>
</evidence>
<organism evidence="7 8">
    <name type="scientific">Nonomuraea endophytica</name>
    <dbReference type="NCBI Taxonomy" id="714136"/>
    <lineage>
        <taxon>Bacteria</taxon>
        <taxon>Bacillati</taxon>
        <taxon>Actinomycetota</taxon>
        <taxon>Actinomycetes</taxon>
        <taxon>Streptosporangiales</taxon>
        <taxon>Streptosporangiaceae</taxon>
        <taxon>Nonomuraea</taxon>
    </lineage>
</organism>
<dbReference type="InterPro" id="IPR001647">
    <property type="entry name" value="HTH_TetR"/>
</dbReference>